<keyword evidence="4" id="KW-1185">Reference proteome</keyword>
<organism evidence="3 4">
    <name type="scientific">Geofilum rubicundum JCM 15548</name>
    <dbReference type="NCBI Taxonomy" id="1236989"/>
    <lineage>
        <taxon>Bacteria</taxon>
        <taxon>Pseudomonadati</taxon>
        <taxon>Bacteroidota</taxon>
        <taxon>Bacteroidia</taxon>
        <taxon>Marinilabiliales</taxon>
        <taxon>Marinilabiliaceae</taxon>
        <taxon>Geofilum</taxon>
    </lineage>
</organism>
<evidence type="ECO:0000313" key="3">
    <source>
        <dbReference type="EMBL" id="GAO31358.1"/>
    </source>
</evidence>
<dbReference type="Pfam" id="PF14322">
    <property type="entry name" value="SusD-like_3"/>
    <property type="match status" value="1"/>
</dbReference>
<keyword evidence="1" id="KW-0732">Signal</keyword>
<proteinExistence type="predicted"/>
<evidence type="ECO:0000256" key="1">
    <source>
        <dbReference type="SAM" id="SignalP"/>
    </source>
</evidence>
<evidence type="ECO:0000313" key="4">
    <source>
        <dbReference type="Proteomes" id="UP000032900"/>
    </source>
</evidence>
<accession>A0A0E9M1B3</accession>
<dbReference type="AlphaFoldDB" id="A0A0E9M1B3"/>
<dbReference type="InterPro" id="IPR033985">
    <property type="entry name" value="SusD-like_N"/>
</dbReference>
<name>A0A0E9M1B3_9BACT</name>
<evidence type="ECO:0000259" key="2">
    <source>
        <dbReference type="Pfam" id="PF14322"/>
    </source>
</evidence>
<sequence>MMKKIIISIAASALVLAASSCSDYLEEEVKVGAAPELAFSTASGIEGLVANTYSFARGWYGKEAGLGLSEMGTDLFYYGYDNKQKSLNSYNITAESLDGNTSDNASLDQYWELFYSAVDVCNRALHYVPQNEFISDSKKDQFMAEALFMRAFYYWHMVNIWGPIPYNDQPQSEILYAPERVSEEVIYSNMLADLDEAIRLFGAAGYETKEDGRAHLWAARAFKARVLLYAASWLGESSLSGDYSGNLYALAQAEVDAVIGSGVANFYENYADTWTMANEDIRSNQEAFGASPIRPMFLVRPIPSPNAIAKAIPVIHWITTDLLPVPVTAAVVVQWF</sequence>
<dbReference type="SUPFAM" id="SSF48452">
    <property type="entry name" value="TPR-like"/>
    <property type="match status" value="1"/>
</dbReference>
<dbReference type="PROSITE" id="PS51257">
    <property type="entry name" value="PROKAR_LIPOPROTEIN"/>
    <property type="match status" value="1"/>
</dbReference>
<feature type="signal peptide" evidence="1">
    <location>
        <begin position="1"/>
        <end position="17"/>
    </location>
</feature>
<comment type="caution">
    <text evidence="3">The sequence shown here is derived from an EMBL/GenBank/DDBJ whole genome shotgun (WGS) entry which is preliminary data.</text>
</comment>
<dbReference type="Proteomes" id="UP000032900">
    <property type="component" value="Unassembled WGS sequence"/>
</dbReference>
<reference evidence="3 4" key="1">
    <citation type="journal article" date="2015" name="Microbes Environ.">
        <title>Distribution and evolution of nitrogen fixation genes in the phylum bacteroidetes.</title>
        <authorList>
            <person name="Inoue J."/>
            <person name="Oshima K."/>
            <person name="Suda W."/>
            <person name="Sakamoto M."/>
            <person name="Iino T."/>
            <person name="Noda S."/>
            <person name="Hongoh Y."/>
            <person name="Hattori M."/>
            <person name="Ohkuma M."/>
        </authorList>
    </citation>
    <scope>NUCLEOTIDE SEQUENCE [LARGE SCALE GENOMIC DNA]</scope>
    <source>
        <strain evidence="3">JCM 15548</strain>
    </source>
</reference>
<dbReference type="RefSeq" id="WP_227625919.1">
    <property type="nucleotide sequence ID" value="NZ_BAZW01000045.1"/>
</dbReference>
<dbReference type="Gene3D" id="1.25.40.390">
    <property type="match status" value="1"/>
</dbReference>
<gene>
    <name evidence="3" type="ORF">JCM15548_13710</name>
</gene>
<feature type="chain" id="PRO_5002428560" description="SusD-like N-terminal domain-containing protein" evidence="1">
    <location>
        <begin position="18"/>
        <end position="336"/>
    </location>
</feature>
<dbReference type="EMBL" id="BAZW01000045">
    <property type="protein sequence ID" value="GAO31358.1"/>
    <property type="molecule type" value="Genomic_DNA"/>
</dbReference>
<feature type="domain" description="SusD-like N-terminal" evidence="2">
    <location>
        <begin position="80"/>
        <end position="228"/>
    </location>
</feature>
<dbReference type="STRING" id="1236989.JCM15548_13710"/>
<protein>
    <recommendedName>
        <fullName evidence="2">SusD-like N-terminal domain-containing protein</fullName>
    </recommendedName>
</protein>
<dbReference type="InterPro" id="IPR011990">
    <property type="entry name" value="TPR-like_helical_dom_sf"/>
</dbReference>